<evidence type="ECO:0000313" key="2">
    <source>
        <dbReference type="Proteomes" id="UP000184267"/>
    </source>
</evidence>
<dbReference type="Proteomes" id="UP000184267">
    <property type="component" value="Unassembled WGS sequence"/>
</dbReference>
<organism evidence="1 2">
    <name type="scientific">Trametes pubescens</name>
    <name type="common">White-rot fungus</name>
    <dbReference type="NCBI Taxonomy" id="154538"/>
    <lineage>
        <taxon>Eukaryota</taxon>
        <taxon>Fungi</taxon>
        <taxon>Dikarya</taxon>
        <taxon>Basidiomycota</taxon>
        <taxon>Agaricomycotina</taxon>
        <taxon>Agaricomycetes</taxon>
        <taxon>Polyporales</taxon>
        <taxon>Polyporaceae</taxon>
        <taxon>Trametes</taxon>
    </lineage>
</organism>
<name>A0A1M2VG00_TRAPU</name>
<sequence>MHPLLAARQTVAELFNAAPLEDGDRAGYLNWSHELVNAIKAKSKATLIVLSISYILIYHWMSKIGPTGVNRRSSQLVCACSSKGKRTCFKPQLQGPHHLSSRRQRPILRSQVLSWTPRIHPKVHQQQAPPASQLVPLA</sequence>
<proteinExistence type="predicted"/>
<comment type="caution">
    <text evidence="1">The sequence shown here is derived from an EMBL/GenBank/DDBJ whole genome shotgun (WGS) entry which is preliminary data.</text>
</comment>
<protein>
    <submittedName>
        <fullName evidence="1">Uncharacterized protein</fullName>
    </submittedName>
</protein>
<dbReference type="AlphaFoldDB" id="A0A1M2VG00"/>
<evidence type="ECO:0000313" key="1">
    <source>
        <dbReference type="EMBL" id="OJT06453.1"/>
    </source>
</evidence>
<gene>
    <name evidence="1" type="ORF">TRAPUB_2728</name>
</gene>
<dbReference type="OrthoDB" id="10599495at2759"/>
<keyword evidence="2" id="KW-1185">Reference proteome</keyword>
<reference evidence="1 2" key="1">
    <citation type="submission" date="2016-10" db="EMBL/GenBank/DDBJ databases">
        <title>Genome sequence of the basidiomycete white-rot fungus Trametes pubescens.</title>
        <authorList>
            <person name="Makela M.R."/>
            <person name="Granchi Z."/>
            <person name="Peng M."/>
            <person name="De Vries R.P."/>
            <person name="Grigoriev I."/>
            <person name="Riley R."/>
            <person name="Hilden K."/>
        </authorList>
    </citation>
    <scope>NUCLEOTIDE SEQUENCE [LARGE SCALE GENOMIC DNA]</scope>
    <source>
        <strain evidence="1 2">FBCC735</strain>
    </source>
</reference>
<dbReference type="EMBL" id="MNAD01001309">
    <property type="protein sequence ID" value="OJT06453.1"/>
    <property type="molecule type" value="Genomic_DNA"/>
</dbReference>
<accession>A0A1M2VG00</accession>